<organism evidence="8 9">
    <name type="scientific">Bipolaricaulis sibiricus</name>
    <dbReference type="NCBI Taxonomy" id="2501609"/>
    <lineage>
        <taxon>Bacteria</taxon>
        <taxon>Candidatus Bipolaricaulota</taxon>
        <taxon>Candidatus Bipolaricaulia</taxon>
        <taxon>Candidatus Bipolaricaulales</taxon>
        <taxon>Candidatus Bipolaricaulaceae</taxon>
        <taxon>Candidatus Bipolaricaulis</taxon>
    </lineage>
</organism>
<evidence type="ECO:0000256" key="2">
    <source>
        <dbReference type="ARBA" id="ARBA00022741"/>
    </source>
</evidence>
<dbReference type="KEGG" id="bih:BIP78_0122"/>
<dbReference type="EMBL" id="CP034928">
    <property type="protein sequence ID" value="QAA75890.1"/>
    <property type="molecule type" value="Genomic_DNA"/>
</dbReference>
<dbReference type="SUPFAM" id="SSF52374">
    <property type="entry name" value="Nucleotidylyl transferase"/>
    <property type="match status" value="1"/>
</dbReference>
<dbReference type="GO" id="GO:0004825">
    <property type="term" value="F:methionine-tRNA ligase activity"/>
    <property type="evidence" value="ECO:0007669"/>
    <property type="project" value="InterPro"/>
</dbReference>
<dbReference type="GO" id="GO:0006431">
    <property type="term" value="P:methionyl-tRNA aminoacylation"/>
    <property type="evidence" value="ECO:0007669"/>
    <property type="project" value="InterPro"/>
</dbReference>
<feature type="domain" description="Methionyl/Leucyl tRNA synthetase" evidence="7">
    <location>
        <begin position="162"/>
        <end position="294"/>
    </location>
</feature>
<evidence type="ECO:0000313" key="9">
    <source>
        <dbReference type="Proteomes" id="UP000287233"/>
    </source>
</evidence>
<evidence type="ECO:0000259" key="7">
    <source>
        <dbReference type="Pfam" id="PF09334"/>
    </source>
</evidence>
<proteinExistence type="inferred from homology"/>
<sequence length="316" mass="36019">MPQADLLVEVSVYNPPMARQSLFITTPIYSVNDRAHIGHIYTTTVADAVARFHRVRGRDTFFLTGTDEHASKVVEAAAAHGRTPQEWAEENARYFQEAFAQFGISNSDFIRTTQDRHRHRVSRYVSELLESGDVYPGEYEGWYDAGQEEYVPETRAREADYRSPVSGRPLVRKRERNYFFRLGAYADDLRRWIDENPTAVQPDARRQEVLGRIDEGLNDVPISRSGGEGWGIAVPGDPKQTIYVWIDALFNYLTAVDTDERRHYWPCDVHLIGKDILWFHAVIWPAVLMALRKRPVTTGSPFRAACTPTASGSQRG</sequence>
<accession>A0A410FSI2</accession>
<dbReference type="Pfam" id="PF09334">
    <property type="entry name" value="tRNA-synt_1g"/>
    <property type="match status" value="2"/>
</dbReference>
<dbReference type="AlphaFoldDB" id="A0A410FSI2"/>
<evidence type="ECO:0000256" key="5">
    <source>
        <dbReference type="ARBA" id="ARBA00023146"/>
    </source>
</evidence>
<reference evidence="9" key="1">
    <citation type="submission" date="2018-12" db="EMBL/GenBank/DDBJ databases">
        <title>Complete genome sequence of an uncultured bacterium of the candidate phylum Bipolaricaulota.</title>
        <authorList>
            <person name="Kadnikov V.V."/>
            <person name="Mardanov A.V."/>
            <person name="Beletsky A.V."/>
            <person name="Frank Y.A."/>
            <person name="Karnachuk O.V."/>
            <person name="Ravin N.V."/>
        </authorList>
    </citation>
    <scope>NUCLEOTIDE SEQUENCE [LARGE SCALE GENOMIC DNA]</scope>
</reference>
<dbReference type="PANTHER" id="PTHR43326:SF2">
    <property type="entry name" value="METHIONINE--TRNA LIGASE"/>
    <property type="match status" value="1"/>
</dbReference>
<dbReference type="Gene3D" id="3.40.50.620">
    <property type="entry name" value="HUPs"/>
    <property type="match status" value="1"/>
</dbReference>
<keyword evidence="4 6" id="KW-0648">Protein biosynthesis</keyword>
<dbReference type="Proteomes" id="UP000287233">
    <property type="component" value="Chromosome"/>
</dbReference>
<dbReference type="PRINTS" id="PR01041">
    <property type="entry name" value="TRNASYNTHMET"/>
</dbReference>
<evidence type="ECO:0000256" key="6">
    <source>
        <dbReference type="RuleBase" id="RU363039"/>
    </source>
</evidence>
<dbReference type="InterPro" id="IPR014729">
    <property type="entry name" value="Rossmann-like_a/b/a_fold"/>
</dbReference>
<comment type="similarity">
    <text evidence="6">Belongs to the class-I aminoacyl-tRNA synthetase family.</text>
</comment>
<dbReference type="Gene3D" id="2.170.220.10">
    <property type="match status" value="1"/>
</dbReference>
<feature type="domain" description="Methionyl/Leucyl tRNA synthetase" evidence="7">
    <location>
        <begin position="23"/>
        <end position="154"/>
    </location>
</feature>
<evidence type="ECO:0000256" key="3">
    <source>
        <dbReference type="ARBA" id="ARBA00022840"/>
    </source>
</evidence>
<dbReference type="InterPro" id="IPR015413">
    <property type="entry name" value="Methionyl/Leucyl_tRNA_Synth"/>
</dbReference>
<keyword evidence="3 6" id="KW-0067">ATP-binding</keyword>
<dbReference type="PANTHER" id="PTHR43326">
    <property type="entry name" value="METHIONYL-TRNA SYNTHETASE"/>
    <property type="match status" value="1"/>
</dbReference>
<dbReference type="GO" id="GO:0005524">
    <property type="term" value="F:ATP binding"/>
    <property type="evidence" value="ECO:0007669"/>
    <property type="project" value="UniProtKB-KW"/>
</dbReference>
<evidence type="ECO:0000313" key="8">
    <source>
        <dbReference type="EMBL" id="QAA75890.1"/>
    </source>
</evidence>
<keyword evidence="2 6" id="KW-0547">Nucleotide-binding</keyword>
<keyword evidence="5 6" id="KW-0030">Aminoacyl-tRNA synthetase</keyword>
<keyword evidence="1 6" id="KW-0436">Ligase</keyword>
<evidence type="ECO:0000256" key="4">
    <source>
        <dbReference type="ARBA" id="ARBA00022917"/>
    </source>
</evidence>
<dbReference type="InterPro" id="IPR033911">
    <property type="entry name" value="MetRS_core"/>
</dbReference>
<evidence type="ECO:0000256" key="1">
    <source>
        <dbReference type="ARBA" id="ARBA00022598"/>
    </source>
</evidence>
<name>A0A410FSI2_BIPS1</name>
<gene>
    <name evidence="8" type="ORF">BIP78_0122</name>
</gene>
<dbReference type="InterPro" id="IPR023457">
    <property type="entry name" value="Met-tRNA_synth_2"/>
</dbReference>
<protein>
    <submittedName>
        <fullName evidence="8">Methionyl-tRNA synthetase</fullName>
    </submittedName>
</protein>